<feature type="region of interest" description="Disordered" evidence="1">
    <location>
        <begin position="89"/>
        <end position="124"/>
    </location>
</feature>
<dbReference type="AlphaFoldDB" id="A0A7J6UNA0"/>
<evidence type="ECO:0000313" key="2">
    <source>
        <dbReference type="EMBL" id="KAF4758779.1"/>
    </source>
</evidence>
<organism evidence="2 3">
    <name type="scientific">Perkinsus olseni</name>
    <name type="common">Perkinsus atlanticus</name>
    <dbReference type="NCBI Taxonomy" id="32597"/>
    <lineage>
        <taxon>Eukaryota</taxon>
        <taxon>Sar</taxon>
        <taxon>Alveolata</taxon>
        <taxon>Perkinsozoa</taxon>
        <taxon>Perkinsea</taxon>
        <taxon>Perkinsida</taxon>
        <taxon>Perkinsidae</taxon>
        <taxon>Perkinsus</taxon>
    </lineage>
</organism>
<accession>A0A7J6UNA0</accession>
<dbReference type="Proteomes" id="UP000553632">
    <property type="component" value="Unassembled WGS sequence"/>
</dbReference>
<keyword evidence="3" id="KW-1185">Reference proteome</keyword>
<feature type="region of interest" description="Disordered" evidence="1">
    <location>
        <begin position="1"/>
        <end position="20"/>
    </location>
</feature>
<evidence type="ECO:0000313" key="3">
    <source>
        <dbReference type="Proteomes" id="UP000553632"/>
    </source>
</evidence>
<reference evidence="2 3" key="1">
    <citation type="submission" date="2020-04" db="EMBL/GenBank/DDBJ databases">
        <title>Perkinsus olseni comparative genomics.</title>
        <authorList>
            <person name="Bogema D.R."/>
        </authorList>
    </citation>
    <scope>NUCLEOTIDE SEQUENCE [LARGE SCALE GENOMIC DNA]</scope>
    <source>
        <strain evidence="2 3">ATCC PRA-207</strain>
    </source>
</reference>
<feature type="compositionally biased region" description="Polar residues" evidence="1">
    <location>
        <begin position="89"/>
        <end position="104"/>
    </location>
</feature>
<sequence length="219" mass="23279">SFHESYTGVSSQIFTSGPEYPGSSTFRTMAHSDSFGISNFGITGIEADQDDGNGVPGRTHFSSPSRHIGGLKLTWNHLLMSSAAPNTANPTPVYTVVGTSNQLNPAHPSHGVSEDEDRQTQVSGHSPAEYTYVAQPGTAFAGHQQPQHTAVYGQPHYAAPYGYPTYATVATAGTTYGNYYDGAFPNPYGISGIESESEKQSQGLCRSGARRCKRGGMCC</sequence>
<feature type="non-terminal residue" evidence="2">
    <location>
        <position position="219"/>
    </location>
</feature>
<proteinExistence type="predicted"/>
<evidence type="ECO:0000256" key="1">
    <source>
        <dbReference type="SAM" id="MobiDB-lite"/>
    </source>
</evidence>
<protein>
    <submittedName>
        <fullName evidence="2">Uncharacterized protein</fullName>
    </submittedName>
</protein>
<gene>
    <name evidence="2" type="ORF">FOZ63_007764</name>
</gene>
<comment type="caution">
    <text evidence="2">The sequence shown here is derived from an EMBL/GenBank/DDBJ whole genome shotgun (WGS) entry which is preliminary data.</text>
</comment>
<name>A0A7J6UNA0_PEROL</name>
<dbReference type="EMBL" id="JABANO010000987">
    <property type="protein sequence ID" value="KAF4758779.1"/>
    <property type="molecule type" value="Genomic_DNA"/>
</dbReference>